<protein>
    <recommendedName>
        <fullName evidence="2">NB-ARC domain-containing protein</fullName>
    </recommendedName>
</protein>
<dbReference type="InterPro" id="IPR042197">
    <property type="entry name" value="Apaf_helical"/>
</dbReference>
<dbReference type="InterPro" id="IPR002182">
    <property type="entry name" value="NB-ARC"/>
</dbReference>
<dbReference type="PANTHER" id="PTHR35450:SF2">
    <property type="entry name" value="REVERSE TRANSCRIPTASE DOMAIN-CONTAINING PROTEIN"/>
    <property type="match status" value="1"/>
</dbReference>
<sequence>MNIEVMRTFYIINHCRDEPLPGWRHSLHAEFLRRNPTFNISEQNIVDRKNVIVRKRYLTDLQLQEVKREAGQILYQQEEFQNLPEVRAEEEIQPQQRRISRTPSSSRSEGRISDVHLPRSQHEERRERFLQLVTHYEFMNPLNRPRIPKLRNVNKARDIISSANSILQQYLNGTNDLQKAHLGVYCASALILELNGQQVYTPNPNRKNKDSDTPMWKKRLEKNIDEYRADADVLSEFLAGNNSRRVMAKTQAIARKAQIDLNNADHRQQLLNLKDLLRQKAKAKGARLRRYNKLTKRKQQNAAFENNQKQFLTSLEKQGEEQPAEIDPVRFTTYWNSIWNGRINHTQLKKEFQEKYKSRVTKLLNTLLSGGNLIKAINSWAVPVLTYSFGIVKWSVTDLDELDRLTRRLLTKFRHLHTNSSVIRLYLPRRRGGRGLLNIKNQCLNQEASLRRKLLTNRDPLITTVAREDAGYTPLSLGCELIPVDVEDVKSKLLGLQWNQKLVIHGLMGYGKSCLINEVLNDITVRKYFDNNIFWINLGKHHSDESVFETLWRLYLTASSIIQNKTTPCPDDVNKVKDLLINLFLQPRLENALIILDDACSNKVLMHFDIKCKTVITTQNRKILCQEEGIFVEVKTGFARRESLELFRKSLDLNPESKLPAIAEEIHRICKGHPMLISHIGSFLKDNAKDARNKNDIWEYMKLGEFTWAGRAP</sequence>
<evidence type="ECO:0000256" key="1">
    <source>
        <dbReference type="SAM" id="MobiDB-lite"/>
    </source>
</evidence>
<dbReference type="InterPro" id="IPR027417">
    <property type="entry name" value="P-loop_NTPase"/>
</dbReference>
<name>A0AAV8ZEI0_9CUCU</name>
<organism evidence="3 4">
    <name type="scientific">Aromia moschata</name>
    <dbReference type="NCBI Taxonomy" id="1265417"/>
    <lineage>
        <taxon>Eukaryota</taxon>
        <taxon>Metazoa</taxon>
        <taxon>Ecdysozoa</taxon>
        <taxon>Arthropoda</taxon>
        <taxon>Hexapoda</taxon>
        <taxon>Insecta</taxon>
        <taxon>Pterygota</taxon>
        <taxon>Neoptera</taxon>
        <taxon>Endopterygota</taxon>
        <taxon>Coleoptera</taxon>
        <taxon>Polyphaga</taxon>
        <taxon>Cucujiformia</taxon>
        <taxon>Chrysomeloidea</taxon>
        <taxon>Cerambycidae</taxon>
        <taxon>Cerambycinae</taxon>
        <taxon>Callichromatini</taxon>
        <taxon>Aromia</taxon>
    </lineage>
</organism>
<dbReference type="Proteomes" id="UP001162162">
    <property type="component" value="Unassembled WGS sequence"/>
</dbReference>
<feature type="region of interest" description="Disordered" evidence="1">
    <location>
        <begin position="86"/>
        <end position="120"/>
    </location>
</feature>
<feature type="compositionally biased region" description="Basic and acidic residues" evidence="1">
    <location>
        <begin position="108"/>
        <end position="120"/>
    </location>
</feature>
<evidence type="ECO:0000313" key="4">
    <source>
        <dbReference type="Proteomes" id="UP001162162"/>
    </source>
</evidence>
<proteinExistence type="predicted"/>
<dbReference type="Gene3D" id="3.40.50.300">
    <property type="entry name" value="P-loop containing nucleotide triphosphate hydrolases"/>
    <property type="match status" value="1"/>
</dbReference>
<dbReference type="PANTHER" id="PTHR35450">
    <property type="entry name" value="REVERSE TRANSCRIPTASE DOMAIN-CONTAINING PROTEIN"/>
    <property type="match status" value="1"/>
</dbReference>
<dbReference type="Gene3D" id="1.10.8.430">
    <property type="entry name" value="Helical domain of apoptotic protease-activating factors"/>
    <property type="match status" value="1"/>
</dbReference>
<reference evidence="3" key="1">
    <citation type="journal article" date="2023" name="Insect Mol. Biol.">
        <title>Genome sequencing provides insights into the evolution of gene families encoding plant cell wall-degrading enzymes in longhorned beetles.</title>
        <authorList>
            <person name="Shin N.R."/>
            <person name="Okamura Y."/>
            <person name="Kirsch R."/>
            <person name="Pauchet Y."/>
        </authorList>
    </citation>
    <scope>NUCLEOTIDE SEQUENCE</scope>
    <source>
        <strain evidence="3">AMC_N1</strain>
    </source>
</reference>
<accession>A0AAV8ZEI0</accession>
<dbReference type="GO" id="GO:0043531">
    <property type="term" value="F:ADP binding"/>
    <property type="evidence" value="ECO:0007669"/>
    <property type="project" value="InterPro"/>
</dbReference>
<comment type="caution">
    <text evidence="3">The sequence shown here is derived from an EMBL/GenBank/DDBJ whole genome shotgun (WGS) entry which is preliminary data.</text>
</comment>
<dbReference type="Pfam" id="PF00931">
    <property type="entry name" value="NB-ARC"/>
    <property type="match status" value="1"/>
</dbReference>
<dbReference type="SUPFAM" id="SSF52540">
    <property type="entry name" value="P-loop containing nucleoside triphosphate hydrolases"/>
    <property type="match status" value="1"/>
</dbReference>
<gene>
    <name evidence="3" type="ORF">NQ318_018313</name>
</gene>
<feature type="domain" description="NB-ARC" evidence="2">
    <location>
        <begin position="485"/>
        <end position="649"/>
    </location>
</feature>
<keyword evidence="4" id="KW-1185">Reference proteome</keyword>
<dbReference type="EMBL" id="JAPWTK010000003">
    <property type="protein sequence ID" value="KAJ8962331.1"/>
    <property type="molecule type" value="Genomic_DNA"/>
</dbReference>
<dbReference type="AlphaFoldDB" id="A0AAV8ZEI0"/>
<evidence type="ECO:0000259" key="2">
    <source>
        <dbReference type="Pfam" id="PF00931"/>
    </source>
</evidence>
<evidence type="ECO:0000313" key="3">
    <source>
        <dbReference type="EMBL" id="KAJ8962331.1"/>
    </source>
</evidence>